<name>A0A9J5Z151_SOLCO</name>
<dbReference type="AlphaFoldDB" id="A0A9J5Z151"/>
<proteinExistence type="predicted"/>
<reference evidence="1 2" key="1">
    <citation type="submission" date="2020-09" db="EMBL/GenBank/DDBJ databases">
        <title>De no assembly of potato wild relative species, Solanum commersonii.</title>
        <authorList>
            <person name="Cho K."/>
        </authorList>
    </citation>
    <scope>NUCLEOTIDE SEQUENCE [LARGE SCALE GENOMIC DNA]</scope>
    <source>
        <strain evidence="1">LZ3.2</strain>
        <tissue evidence="1">Leaf</tissue>
    </source>
</reference>
<evidence type="ECO:0000313" key="2">
    <source>
        <dbReference type="Proteomes" id="UP000824120"/>
    </source>
</evidence>
<evidence type="ECO:0000313" key="1">
    <source>
        <dbReference type="EMBL" id="KAG5606617.1"/>
    </source>
</evidence>
<gene>
    <name evidence="1" type="ORF">H5410_028109</name>
</gene>
<dbReference type="EMBL" id="JACXVP010000005">
    <property type="protein sequence ID" value="KAG5606617.1"/>
    <property type="molecule type" value="Genomic_DNA"/>
</dbReference>
<organism evidence="1 2">
    <name type="scientific">Solanum commersonii</name>
    <name type="common">Commerson's wild potato</name>
    <name type="synonym">Commerson's nightshade</name>
    <dbReference type="NCBI Taxonomy" id="4109"/>
    <lineage>
        <taxon>Eukaryota</taxon>
        <taxon>Viridiplantae</taxon>
        <taxon>Streptophyta</taxon>
        <taxon>Embryophyta</taxon>
        <taxon>Tracheophyta</taxon>
        <taxon>Spermatophyta</taxon>
        <taxon>Magnoliopsida</taxon>
        <taxon>eudicotyledons</taxon>
        <taxon>Gunneridae</taxon>
        <taxon>Pentapetalae</taxon>
        <taxon>asterids</taxon>
        <taxon>lamiids</taxon>
        <taxon>Solanales</taxon>
        <taxon>Solanaceae</taxon>
        <taxon>Solanoideae</taxon>
        <taxon>Solaneae</taxon>
        <taxon>Solanum</taxon>
    </lineage>
</organism>
<sequence>MELKPFEFLSSSKPSSRLELKILSDHSASLVEITHQLGDPPFVQLHRTAQRYANYSFSLPIRSFPSGLSTLEQTARIRSFGDSPNGFGNSQIFISSFFHLSLFLFFLGSQTQVQPFKKGVSNSTTQDSIMNAHNKI</sequence>
<protein>
    <submittedName>
        <fullName evidence="1">Uncharacterized protein</fullName>
    </submittedName>
</protein>
<keyword evidence="2" id="KW-1185">Reference proteome</keyword>
<dbReference type="Proteomes" id="UP000824120">
    <property type="component" value="Chromosome 5"/>
</dbReference>
<comment type="caution">
    <text evidence="1">The sequence shown here is derived from an EMBL/GenBank/DDBJ whole genome shotgun (WGS) entry which is preliminary data.</text>
</comment>
<accession>A0A9J5Z151</accession>